<evidence type="ECO:0000256" key="2">
    <source>
        <dbReference type="ARBA" id="ARBA00022664"/>
    </source>
</evidence>
<comment type="caution">
    <text evidence="7">The sequence shown here is derived from an EMBL/GenBank/DDBJ whole genome shotgun (WGS) entry which is preliminary data.</text>
</comment>
<keyword evidence="8" id="KW-1185">Reference proteome</keyword>
<dbReference type="PANTHER" id="PTHR18034">
    <property type="entry name" value="CELL CYCLE CONTROL PROTEIN CWF22-RELATED"/>
    <property type="match status" value="1"/>
</dbReference>
<evidence type="ECO:0000313" key="7">
    <source>
        <dbReference type="EMBL" id="MES1922702.1"/>
    </source>
</evidence>
<dbReference type="Proteomes" id="UP001439008">
    <property type="component" value="Unassembled WGS sequence"/>
</dbReference>
<comment type="subcellular location">
    <subcellularLocation>
        <location evidence="1">Nucleus</location>
    </subcellularLocation>
</comment>
<evidence type="ECO:0000313" key="8">
    <source>
        <dbReference type="Proteomes" id="UP001439008"/>
    </source>
</evidence>
<feature type="non-terminal residue" evidence="7">
    <location>
        <position position="1"/>
    </location>
</feature>
<proteinExistence type="predicted"/>
<dbReference type="PANTHER" id="PTHR18034:SF3">
    <property type="entry name" value="PRE-MRNA-SPLICING FACTOR CWC22 HOMOLOG"/>
    <property type="match status" value="1"/>
</dbReference>
<evidence type="ECO:0000256" key="1">
    <source>
        <dbReference type="ARBA" id="ARBA00004123"/>
    </source>
</evidence>
<evidence type="ECO:0000256" key="4">
    <source>
        <dbReference type="ARBA" id="ARBA00023242"/>
    </source>
</evidence>
<organism evidence="7 8">
    <name type="scientific">Bonamia ostreae</name>
    <dbReference type="NCBI Taxonomy" id="126728"/>
    <lineage>
        <taxon>Eukaryota</taxon>
        <taxon>Sar</taxon>
        <taxon>Rhizaria</taxon>
        <taxon>Endomyxa</taxon>
        <taxon>Ascetosporea</taxon>
        <taxon>Haplosporida</taxon>
        <taxon>Bonamia</taxon>
    </lineage>
</organism>
<protein>
    <submittedName>
        <fullName evidence="7">Pre-mRNA-splicing factor cwc22</fullName>
    </submittedName>
</protein>
<sequence>HLVASMILDCCANERAYQRDIGLIGERLCKLLPSYVDAFDDLFGRQYTVIHRYETTKLRNMAKFFGHLIVSEALPWDILEYIKLTETETTSSSRIFIKVIFQEFAYWMGVKALKSKIEEEELKEALSGIFPKDSPKETRFAINFFTTIGLGALTAQMREHLEDLQKKIKERRMKETDSDSSDSDSSSSGSDSDSSESSSGDDNTSSGEETSNSGDQESSSE</sequence>
<keyword evidence="2" id="KW-0507">mRNA processing</keyword>
<evidence type="ECO:0000259" key="6">
    <source>
        <dbReference type="PROSITE" id="PS51366"/>
    </source>
</evidence>
<evidence type="ECO:0000256" key="5">
    <source>
        <dbReference type="SAM" id="MobiDB-lite"/>
    </source>
</evidence>
<keyword evidence="3" id="KW-0508">mRNA splicing</keyword>
<gene>
    <name evidence="7" type="primary">CWC22</name>
    <name evidence="7" type="ORF">MHBO_004225</name>
</gene>
<name>A0ABV2ATI8_9EUKA</name>
<dbReference type="Pfam" id="PF02847">
    <property type="entry name" value="MA3"/>
    <property type="match status" value="1"/>
</dbReference>
<evidence type="ECO:0000256" key="3">
    <source>
        <dbReference type="ARBA" id="ARBA00023187"/>
    </source>
</evidence>
<dbReference type="InterPro" id="IPR050781">
    <property type="entry name" value="CWC22_splicing_factor"/>
</dbReference>
<accession>A0ABV2ATI8</accession>
<dbReference type="InterPro" id="IPR003891">
    <property type="entry name" value="Initiation_fac_eIF4g_MI"/>
</dbReference>
<feature type="region of interest" description="Disordered" evidence="5">
    <location>
        <begin position="169"/>
        <end position="221"/>
    </location>
</feature>
<feature type="compositionally biased region" description="Polar residues" evidence="5">
    <location>
        <begin position="210"/>
        <end position="221"/>
    </location>
</feature>
<dbReference type="EMBL" id="JBDODL010003468">
    <property type="protein sequence ID" value="MES1922702.1"/>
    <property type="molecule type" value="Genomic_DNA"/>
</dbReference>
<feature type="domain" description="MI" evidence="6">
    <location>
        <begin position="1"/>
        <end position="84"/>
    </location>
</feature>
<dbReference type="PROSITE" id="PS51366">
    <property type="entry name" value="MI"/>
    <property type="match status" value="1"/>
</dbReference>
<feature type="non-terminal residue" evidence="7">
    <location>
        <position position="221"/>
    </location>
</feature>
<feature type="compositionally biased region" description="Low complexity" evidence="5">
    <location>
        <begin position="183"/>
        <end position="209"/>
    </location>
</feature>
<keyword evidence="4" id="KW-0539">Nucleus</keyword>
<reference evidence="7 8" key="1">
    <citation type="journal article" date="2024" name="BMC Biol.">
        <title>Comparative genomics of Ascetosporea gives new insight into the evolutionary basis for animal parasitism in Rhizaria.</title>
        <authorList>
            <person name="Hiltunen Thoren M."/>
            <person name="Onut-Brannstrom I."/>
            <person name="Alfjorden A."/>
            <person name="Peckova H."/>
            <person name="Swords F."/>
            <person name="Hooper C."/>
            <person name="Holzer A.S."/>
            <person name="Bass D."/>
            <person name="Burki F."/>
        </authorList>
    </citation>
    <scope>NUCLEOTIDE SEQUENCE [LARGE SCALE GENOMIC DNA]</scope>
    <source>
        <strain evidence="7">20-A016</strain>
    </source>
</reference>